<evidence type="ECO:0000256" key="3">
    <source>
        <dbReference type="ARBA" id="ARBA00012027"/>
    </source>
</evidence>
<feature type="region of interest" description="Disordered" evidence="11">
    <location>
        <begin position="1389"/>
        <end position="1480"/>
    </location>
</feature>
<evidence type="ECO:0000259" key="12">
    <source>
        <dbReference type="PROSITE" id="PS50003"/>
    </source>
</evidence>
<gene>
    <name evidence="14" type="ORF">FB45DRAFT_897307</name>
</gene>
<feature type="region of interest" description="Disordered" evidence="11">
    <location>
        <begin position="1"/>
        <end position="122"/>
    </location>
</feature>
<evidence type="ECO:0000256" key="2">
    <source>
        <dbReference type="ARBA" id="ARBA00008664"/>
    </source>
</evidence>
<dbReference type="FunFam" id="3.30.870.10:FF:000011">
    <property type="entry name" value="Phospholipase"/>
    <property type="match status" value="1"/>
</dbReference>
<evidence type="ECO:0000256" key="4">
    <source>
        <dbReference type="ARBA" id="ARBA00022737"/>
    </source>
</evidence>
<feature type="region of interest" description="Disordered" evidence="11">
    <location>
        <begin position="149"/>
        <end position="202"/>
    </location>
</feature>
<comment type="caution">
    <text evidence="14">The sequence shown here is derived from an EMBL/GenBank/DDBJ whole genome shotgun (WGS) entry which is preliminary data.</text>
</comment>
<dbReference type="InterPro" id="IPR025202">
    <property type="entry name" value="PLD-like_dom"/>
</dbReference>
<name>A0AAD7FYH3_9AGAR</name>
<evidence type="ECO:0000259" key="13">
    <source>
        <dbReference type="PROSITE" id="PS50035"/>
    </source>
</evidence>
<evidence type="ECO:0000256" key="10">
    <source>
        <dbReference type="ARBA" id="ARBA00079280"/>
    </source>
</evidence>
<dbReference type="CDD" id="cd09141">
    <property type="entry name" value="PLDc_vPLD1_2_yPLD_like_2"/>
    <property type="match status" value="1"/>
</dbReference>
<accession>A0AAD7FYH3</accession>
<feature type="compositionally biased region" description="Basic and acidic residues" evidence="11">
    <location>
        <begin position="1274"/>
        <end position="1292"/>
    </location>
</feature>
<dbReference type="Pfam" id="PF00614">
    <property type="entry name" value="PLDc"/>
    <property type="match status" value="1"/>
</dbReference>
<dbReference type="GO" id="GO:0004630">
    <property type="term" value="F:phospholipase D activity"/>
    <property type="evidence" value="ECO:0007669"/>
    <property type="project" value="UniProtKB-EC"/>
</dbReference>
<comment type="similarity">
    <text evidence="2">Belongs to the phospholipase D family.</text>
</comment>
<dbReference type="PROSITE" id="PS50003">
    <property type="entry name" value="PH_DOMAIN"/>
    <property type="match status" value="1"/>
</dbReference>
<keyword evidence="15" id="KW-1185">Reference proteome</keyword>
<feature type="domain" description="PH" evidence="12">
    <location>
        <begin position="554"/>
        <end position="601"/>
    </location>
</feature>
<evidence type="ECO:0000256" key="9">
    <source>
        <dbReference type="ARBA" id="ARBA00074658"/>
    </source>
</evidence>
<dbReference type="Proteomes" id="UP001221142">
    <property type="component" value="Unassembled WGS sequence"/>
</dbReference>
<dbReference type="PANTHER" id="PTHR18896">
    <property type="entry name" value="PHOSPHOLIPASE D"/>
    <property type="match status" value="1"/>
</dbReference>
<protein>
    <recommendedName>
        <fullName evidence="9">Phospholipase D1</fullName>
        <ecNumber evidence="3">3.1.4.4</ecNumber>
    </recommendedName>
    <alternativeName>
        <fullName evidence="8">Choline phosphatase 1</fullName>
    </alternativeName>
    <alternativeName>
        <fullName evidence="10">Phosphatidylcholine-hydrolyzing phospholipase D1</fullName>
    </alternativeName>
</protein>
<feature type="region of interest" description="Disordered" evidence="11">
    <location>
        <begin position="1218"/>
        <end position="1304"/>
    </location>
</feature>
<dbReference type="InterPro" id="IPR015679">
    <property type="entry name" value="PLipase_D_fam"/>
</dbReference>
<comment type="catalytic activity">
    <reaction evidence="1">
        <text>a 1,2-diacyl-sn-glycero-3-phosphocholine + H2O = a 1,2-diacyl-sn-glycero-3-phosphate + choline + H(+)</text>
        <dbReference type="Rhea" id="RHEA:14445"/>
        <dbReference type="ChEBI" id="CHEBI:15354"/>
        <dbReference type="ChEBI" id="CHEBI:15377"/>
        <dbReference type="ChEBI" id="CHEBI:15378"/>
        <dbReference type="ChEBI" id="CHEBI:57643"/>
        <dbReference type="ChEBI" id="CHEBI:58608"/>
        <dbReference type="EC" id="3.1.4.4"/>
    </reaction>
</comment>
<dbReference type="EC" id="3.1.4.4" evidence="3"/>
<feature type="region of interest" description="Disordered" evidence="11">
    <location>
        <begin position="1171"/>
        <end position="1190"/>
    </location>
</feature>
<evidence type="ECO:0000256" key="1">
    <source>
        <dbReference type="ARBA" id="ARBA00000798"/>
    </source>
</evidence>
<evidence type="ECO:0000313" key="15">
    <source>
        <dbReference type="Proteomes" id="UP001221142"/>
    </source>
</evidence>
<evidence type="ECO:0000256" key="7">
    <source>
        <dbReference type="ARBA" id="ARBA00023098"/>
    </source>
</evidence>
<feature type="compositionally biased region" description="Basic and acidic residues" evidence="11">
    <location>
        <begin position="1458"/>
        <end position="1467"/>
    </location>
</feature>
<dbReference type="CDD" id="cd09138">
    <property type="entry name" value="PLDc_vPLD1_2_yPLD_like_1"/>
    <property type="match status" value="1"/>
</dbReference>
<dbReference type="PROSITE" id="PS50035">
    <property type="entry name" value="PLD"/>
    <property type="match status" value="2"/>
</dbReference>
<feature type="compositionally biased region" description="Basic and acidic residues" evidence="11">
    <location>
        <begin position="546"/>
        <end position="556"/>
    </location>
</feature>
<dbReference type="InterPro" id="IPR001736">
    <property type="entry name" value="PLipase_D/transphosphatidylase"/>
</dbReference>
<dbReference type="SMART" id="SM00155">
    <property type="entry name" value="PLDc"/>
    <property type="match status" value="2"/>
</dbReference>
<keyword evidence="7" id="KW-0443">Lipid metabolism</keyword>
<proteinExistence type="inferred from homology"/>
<feature type="region of interest" description="Disordered" evidence="11">
    <location>
        <begin position="493"/>
        <end position="562"/>
    </location>
</feature>
<feature type="domain" description="PLD phosphodiesterase" evidence="13">
    <location>
        <begin position="1015"/>
        <end position="1042"/>
    </location>
</feature>
<keyword evidence="6" id="KW-0442">Lipid degradation</keyword>
<reference evidence="14" key="1">
    <citation type="submission" date="2023-03" db="EMBL/GenBank/DDBJ databases">
        <title>Massive genome expansion in bonnet fungi (Mycena s.s.) driven by repeated elements and novel gene families across ecological guilds.</title>
        <authorList>
            <consortium name="Lawrence Berkeley National Laboratory"/>
            <person name="Harder C.B."/>
            <person name="Miyauchi S."/>
            <person name="Viragh M."/>
            <person name="Kuo A."/>
            <person name="Thoen E."/>
            <person name="Andreopoulos B."/>
            <person name="Lu D."/>
            <person name="Skrede I."/>
            <person name="Drula E."/>
            <person name="Henrissat B."/>
            <person name="Morin E."/>
            <person name="Kohler A."/>
            <person name="Barry K."/>
            <person name="LaButti K."/>
            <person name="Morin E."/>
            <person name="Salamov A."/>
            <person name="Lipzen A."/>
            <person name="Mereny Z."/>
            <person name="Hegedus B."/>
            <person name="Baldrian P."/>
            <person name="Stursova M."/>
            <person name="Weitz H."/>
            <person name="Taylor A."/>
            <person name="Grigoriev I.V."/>
            <person name="Nagy L.G."/>
            <person name="Martin F."/>
            <person name="Kauserud H."/>
        </authorList>
    </citation>
    <scope>NUCLEOTIDE SEQUENCE</scope>
    <source>
        <strain evidence="14">9284</strain>
    </source>
</reference>
<evidence type="ECO:0000256" key="6">
    <source>
        <dbReference type="ARBA" id="ARBA00022963"/>
    </source>
</evidence>
<dbReference type="GO" id="GO:0009395">
    <property type="term" value="P:phospholipid catabolic process"/>
    <property type="evidence" value="ECO:0007669"/>
    <property type="project" value="TreeGrafter"/>
</dbReference>
<dbReference type="EMBL" id="JARKIF010000003">
    <property type="protein sequence ID" value="KAJ7644238.1"/>
    <property type="molecule type" value="Genomic_DNA"/>
</dbReference>
<sequence length="1528" mass="171452">MPDGLAGIVDAAKQLDASETSEVENGHAPDAQNDRHTKLSSFDTPRLTPSMRTGPPRSISYGMSLPSSPVTAPRAHNYKDKDIAEDGALPASFSRSAFPTDGFRTPLELPDGDRKGKKRESRILDESWNPLKWFHDSPVEDGFFASAEANAAASPKPAPPSSDVREQEEEGTPGGVSLKRASSLPDSPADTRKTGTPKWGRLRSLLPQIASQKPSTPGTSVVSPTVNITDELIAGGLSTLMLGLWFERDEKDHRRIPALFHRIRIRVTDSLNPLDGQKSTFRIESPRLLSLHAHYALSNAYNRNVDDLPEFPMTSIPYFKFLKREDKELGHRDFARMQRENLENYLLSLMFHPASNRLAGFLEMSALFIQLAQAGGHQLKGGFLQMESTQTGAGFGRKSATWKERKETRWCAVRDSYIVVSEEPGGLEIWDVFLFDADFDIERPTRYYRQGLKLLHPDTRADQDAPEPDKLHAPRDVDATSVLGSVRSTFSKLMRRNGNGASGGDDRSSISSGSSAASVVSEPPAPMLDPSTNANPLAGAPEDQTDADRQWHPDEKKKKKKRADVSKHTFYIVNSQMRLKLFARNQRQMQQWITALEKVKSSVYCQPNRFDSFSPIRLNVAAQWLVDGRDYFWNLSRALLLARETIYIHDWWLSPELQMRRPNKDRYRLDRLLERKAKEGVKIYVIIYQEVSSRTTPTDSNYTKQRLTALHPNILVQRSPSHFQTGTFYWAHHEKMCVIDQTIAFMGGFDLCFGRYTDVDPGSEQSEIWPGKDYSNPRLSDFHTLNKPEEDMYDRTKVPRMPWHDVGMQVVGQPARDLCRHFVQRWNYLLRIKNHSIRMPFLLPPPEFRPGELADMQLTGTCEMQICRSAGPWSLGTKKTEHSIQNAYLKAIQLSEHFVYIENQFFITSTVVNDVKVENKIGDAIVKRAIRAHKDGTPWKCCIILPVIPGFAFPVDHSDASAVRIILECQNRTIARGPNSIFSRLRKEGLDPDQYVSVFALRNWGKLRGDVLTTEQIYIHGKVCIVDDRLAIIGSANINERSQRGDRDSELAAVIRDTDMIDCTMAGKPFQVGRFAHTLRVRLMREHLGIDVDALDEESLMNNKPVKPEYEQEKWVPEEDDDGYVKESQAKTPLRTFVSTVADGVTQAIHGSEEVGSSKASKMLRKVGLAKNSVAHSAGDEALDTERKTYTRDGDLEAGFASSMVPTLEEKTIMEQRASLAPVPESELAADSAPHPEEADEAAERSSPLGPDEAAEEPPQQRTGEGDLFGHPADASKSEKTDDQPPHARSGVDDATDEEQKAPAARSILRRHLAAKLGSKNWTLLTPWPKVDVDAFEDPICDDFWKNVWVASATHNTEIYRKVFHAIPDDLVTTWKQYKEFVVHHERMNKPPRDSAVPEAVARVPSETGDDSAIPPDSDEPGGPAANPSTAKSSSHTEGEENESVHEKETTETPPDAGVHRAASEKRKSGRSTGTEPFEKWERDEMEKLLGQLNGHLVLYSNRFLEAEDVANNFLFNADRLLPLPIYD</sequence>
<evidence type="ECO:0000313" key="14">
    <source>
        <dbReference type="EMBL" id="KAJ7644238.1"/>
    </source>
</evidence>
<feature type="region of interest" description="Disordered" evidence="11">
    <location>
        <begin position="458"/>
        <end position="478"/>
    </location>
</feature>
<dbReference type="SUPFAM" id="SSF56024">
    <property type="entry name" value="Phospholipase D/nuclease"/>
    <property type="match status" value="2"/>
</dbReference>
<dbReference type="InterPro" id="IPR001849">
    <property type="entry name" value="PH_domain"/>
</dbReference>
<keyword evidence="5" id="KW-0378">Hydrolase</keyword>
<evidence type="ECO:0000256" key="5">
    <source>
        <dbReference type="ARBA" id="ARBA00022801"/>
    </source>
</evidence>
<feature type="domain" description="PLD phosphodiesterase" evidence="13">
    <location>
        <begin position="728"/>
        <end position="755"/>
    </location>
</feature>
<feature type="compositionally biased region" description="Basic and acidic residues" evidence="11">
    <location>
        <begin position="1435"/>
        <end position="1451"/>
    </location>
</feature>
<feature type="compositionally biased region" description="Basic and acidic residues" evidence="11">
    <location>
        <begin position="24"/>
        <end position="37"/>
    </location>
</feature>
<dbReference type="Gene3D" id="3.30.870.10">
    <property type="entry name" value="Endonuclease Chain A"/>
    <property type="match status" value="2"/>
</dbReference>
<keyword evidence="4" id="KW-0677">Repeat</keyword>
<dbReference type="Pfam" id="PF13091">
    <property type="entry name" value="PLDc_2"/>
    <property type="match status" value="1"/>
</dbReference>
<dbReference type="SMART" id="SM00233">
    <property type="entry name" value="PH"/>
    <property type="match status" value="1"/>
</dbReference>
<organism evidence="14 15">
    <name type="scientific">Roridomyces roridus</name>
    <dbReference type="NCBI Taxonomy" id="1738132"/>
    <lineage>
        <taxon>Eukaryota</taxon>
        <taxon>Fungi</taxon>
        <taxon>Dikarya</taxon>
        <taxon>Basidiomycota</taxon>
        <taxon>Agaricomycotina</taxon>
        <taxon>Agaricomycetes</taxon>
        <taxon>Agaricomycetidae</taxon>
        <taxon>Agaricales</taxon>
        <taxon>Marasmiineae</taxon>
        <taxon>Mycenaceae</taxon>
        <taxon>Roridomyces</taxon>
    </lineage>
</organism>
<feature type="compositionally biased region" description="Low complexity" evidence="11">
    <location>
        <begin position="509"/>
        <end position="521"/>
    </location>
</feature>
<evidence type="ECO:0000256" key="8">
    <source>
        <dbReference type="ARBA" id="ARBA00042228"/>
    </source>
</evidence>
<evidence type="ECO:0000256" key="11">
    <source>
        <dbReference type="SAM" id="MobiDB-lite"/>
    </source>
</evidence>
<dbReference type="PANTHER" id="PTHR18896:SF76">
    <property type="entry name" value="PHOSPHOLIPASE"/>
    <property type="match status" value="1"/>
</dbReference>